<dbReference type="SUPFAM" id="SSF82153">
    <property type="entry name" value="FAS1 domain"/>
    <property type="match status" value="1"/>
</dbReference>
<name>A0A8J4FKZ3_9CHLO</name>
<gene>
    <name evidence="3" type="ORF">Vretifemale_4901</name>
    <name evidence="4" type="ORF">Vretimale_7768</name>
</gene>
<evidence type="ECO:0000313" key="5">
    <source>
        <dbReference type="Proteomes" id="UP000747110"/>
    </source>
</evidence>
<dbReference type="EMBL" id="BNCP01000007">
    <property type="protein sequence ID" value="GIL75060.1"/>
    <property type="molecule type" value="Genomic_DNA"/>
</dbReference>
<evidence type="ECO:0000313" key="4">
    <source>
        <dbReference type="EMBL" id="GIM02937.1"/>
    </source>
</evidence>
<dbReference type="Proteomes" id="UP000722791">
    <property type="component" value="Unassembled WGS sequence"/>
</dbReference>
<dbReference type="PROSITE" id="PS50213">
    <property type="entry name" value="FAS1"/>
    <property type="match status" value="1"/>
</dbReference>
<dbReference type="InterPro" id="IPR000782">
    <property type="entry name" value="FAS1_domain"/>
</dbReference>
<dbReference type="AlphaFoldDB" id="A0A8J4FKZ3"/>
<evidence type="ECO:0000313" key="3">
    <source>
        <dbReference type="EMBL" id="GIL75060.1"/>
    </source>
</evidence>
<feature type="domain" description="FAS1" evidence="2">
    <location>
        <begin position="152"/>
        <end position="303"/>
    </location>
</feature>
<keyword evidence="1" id="KW-0812">Transmembrane</keyword>
<proteinExistence type="predicted"/>
<dbReference type="InterPro" id="IPR036378">
    <property type="entry name" value="FAS1_dom_sf"/>
</dbReference>
<dbReference type="Pfam" id="PF02469">
    <property type="entry name" value="Fasciclin"/>
    <property type="match status" value="1"/>
</dbReference>
<evidence type="ECO:0000256" key="1">
    <source>
        <dbReference type="SAM" id="Phobius"/>
    </source>
</evidence>
<dbReference type="Proteomes" id="UP000747110">
    <property type="component" value="Unassembled WGS sequence"/>
</dbReference>
<sequence length="312" mass="33731">MAEARQTARVAARTVMTAAAAAGPSCTQRYAAAGLVTAFAILAAFACRAAGQQRQRSLGATLASWFNSQQQQQQGQHRTPPHLSTVKPEDPPLALPCGCSDVDPRDSFLRAKVDFSCFDQARWGACGQPFMLETPEEVPEGYCQISCGRCPCCSTLDDVLKYKGLEMFRWMLTFSEEGGKTKMPGYMVTLLAPTDSAIWSALNRLGYTSKEAVEQDGTAKGILADIGRYHVLPPVEPLKATWTTPFMRGDVNMYTVLSGGKTVSAKQDGSGKVTILSPKSSATLTEKDLYACKGYVEVLDAVLIPWAMKGYA</sequence>
<organism evidence="3 5">
    <name type="scientific">Volvox reticuliferus</name>
    <dbReference type="NCBI Taxonomy" id="1737510"/>
    <lineage>
        <taxon>Eukaryota</taxon>
        <taxon>Viridiplantae</taxon>
        <taxon>Chlorophyta</taxon>
        <taxon>core chlorophytes</taxon>
        <taxon>Chlorophyceae</taxon>
        <taxon>CS clade</taxon>
        <taxon>Chlamydomonadales</taxon>
        <taxon>Volvocaceae</taxon>
        <taxon>Volvox</taxon>
    </lineage>
</organism>
<dbReference type="EMBL" id="BNCQ01000013">
    <property type="protein sequence ID" value="GIM02937.1"/>
    <property type="molecule type" value="Genomic_DNA"/>
</dbReference>
<comment type="caution">
    <text evidence="3">The sequence shown here is derived from an EMBL/GenBank/DDBJ whole genome shotgun (WGS) entry which is preliminary data.</text>
</comment>
<feature type="transmembrane region" description="Helical" evidence="1">
    <location>
        <begin position="30"/>
        <end position="47"/>
    </location>
</feature>
<protein>
    <recommendedName>
        <fullName evidence="2">FAS1 domain-containing protein</fullName>
    </recommendedName>
</protein>
<accession>A0A8J4FKZ3</accession>
<keyword evidence="1" id="KW-0472">Membrane</keyword>
<dbReference type="OrthoDB" id="533923at2759"/>
<dbReference type="Gene3D" id="2.30.180.10">
    <property type="entry name" value="FAS1 domain"/>
    <property type="match status" value="1"/>
</dbReference>
<keyword evidence="1" id="KW-1133">Transmembrane helix</keyword>
<evidence type="ECO:0000259" key="2">
    <source>
        <dbReference type="PROSITE" id="PS50213"/>
    </source>
</evidence>
<reference evidence="3" key="1">
    <citation type="journal article" date="2021" name="Proc. Natl. Acad. Sci. U.S.A.">
        <title>Three genomes in the algal genus Volvox reveal the fate of a haploid sex-determining region after a transition to homothallism.</title>
        <authorList>
            <person name="Yamamoto K."/>
            <person name="Hamaji T."/>
            <person name="Kawai-Toyooka H."/>
            <person name="Matsuzaki R."/>
            <person name="Takahashi F."/>
            <person name="Nishimura Y."/>
            <person name="Kawachi M."/>
            <person name="Noguchi H."/>
            <person name="Minakuchi Y."/>
            <person name="Umen J.G."/>
            <person name="Toyoda A."/>
            <person name="Nozaki H."/>
        </authorList>
    </citation>
    <scope>NUCLEOTIDE SEQUENCE</scope>
    <source>
        <strain evidence="4">NIES-3785</strain>
        <strain evidence="3">NIES-3786</strain>
    </source>
</reference>
<keyword evidence="5" id="KW-1185">Reference proteome</keyword>